<feature type="region of interest" description="Disordered" evidence="6">
    <location>
        <begin position="100"/>
        <end position="119"/>
    </location>
</feature>
<evidence type="ECO:0000256" key="2">
    <source>
        <dbReference type="ARBA" id="ARBA00022700"/>
    </source>
</evidence>
<dbReference type="SMART" id="SM00253">
    <property type="entry name" value="SOCS"/>
    <property type="match status" value="1"/>
</dbReference>
<evidence type="ECO:0000256" key="5">
    <source>
        <dbReference type="PROSITE-ProRule" id="PRU00191"/>
    </source>
</evidence>
<keyword evidence="3" id="KW-0833">Ubl conjugation pathway</keyword>
<evidence type="ECO:0000256" key="1">
    <source>
        <dbReference type="ARBA" id="ARBA00022604"/>
    </source>
</evidence>
<dbReference type="InterPro" id="IPR036860">
    <property type="entry name" value="SH2_dom_sf"/>
</dbReference>
<keyword evidence="1" id="KW-0341">Growth regulation</keyword>
<protein>
    <submittedName>
        <fullName evidence="9">Suppressor of cytokine signaling-2 like protein</fullName>
    </submittedName>
</protein>
<comment type="caution">
    <text evidence="9">The sequence shown here is derived from an EMBL/GenBank/DDBJ whole genome shotgun (WGS) entry which is preliminary data.</text>
</comment>
<dbReference type="InterPro" id="IPR001496">
    <property type="entry name" value="SOCS_box"/>
</dbReference>
<dbReference type="SMART" id="SM00969">
    <property type="entry name" value="SOCS_box"/>
    <property type="match status" value="1"/>
</dbReference>
<dbReference type="CDD" id="cd09923">
    <property type="entry name" value="SH2_SOCS_family"/>
    <property type="match status" value="1"/>
</dbReference>
<proteinExistence type="predicted"/>
<dbReference type="GO" id="GO:0035556">
    <property type="term" value="P:intracellular signal transduction"/>
    <property type="evidence" value="ECO:0007669"/>
    <property type="project" value="InterPro"/>
</dbReference>
<dbReference type="SUPFAM" id="SSF158235">
    <property type="entry name" value="SOCS box-like"/>
    <property type="match status" value="1"/>
</dbReference>
<dbReference type="Pfam" id="PF00017">
    <property type="entry name" value="SH2"/>
    <property type="match status" value="1"/>
</dbReference>
<dbReference type="PRINTS" id="PR00401">
    <property type="entry name" value="SH2DOMAIN"/>
</dbReference>
<dbReference type="SUPFAM" id="SSF55550">
    <property type="entry name" value="SH2 domain"/>
    <property type="match status" value="1"/>
</dbReference>
<dbReference type="PROSITE" id="PS50001">
    <property type="entry name" value="SH2"/>
    <property type="match status" value="1"/>
</dbReference>
<organism evidence="9 10">
    <name type="scientific">Penaeus vannamei</name>
    <name type="common">Whiteleg shrimp</name>
    <name type="synonym">Litopenaeus vannamei</name>
    <dbReference type="NCBI Taxonomy" id="6689"/>
    <lineage>
        <taxon>Eukaryota</taxon>
        <taxon>Metazoa</taxon>
        <taxon>Ecdysozoa</taxon>
        <taxon>Arthropoda</taxon>
        <taxon>Crustacea</taxon>
        <taxon>Multicrustacea</taxon>
        <taxon>Malacostraca</taxon>
        <taxon>Eumalacostraca</taxon>
        <taxon>Eucarida</taxon>
        <taxon>Decapoda</taxon>
        <taxon>Dendrobranchiata</taxon>
        <taxon>Penaeoidea</taxon>
        <taxon>Penaeidae</taxon>
        <taxon>Penaeus</taxon>
    </lineage>
</organism>
<dbReference type="InterPro" id="IPR000980">
    <property type="entry name" value="SH2"/>
</dbReference>
<reference evidence="9 10" key="2">
    <citation type="submission" date="2019-01" db="EMBL/GenBank/DDBJ databases">
        <title>The decoding of complex shrimp genome reveals the adaptation for benthos swimmer, frequently molting mechanism and breeding impact on genome.</title>
        <authorList>
            <person name="Sun Y."/>
            <person name="Gao Y."/>
            <person name="Yu Y."/>
        </authorList>
    </citation>
    <scope>NUCLEOTIDE SEQUENCE [LARGE SCALE GENOMIC DNA]</scope>
    <source>
        <tissue evidence="9">Muscle</tissue>
    </source>
</reference>
<dbReference type="GO" id="GO:0005942">
    <property type="term" value="C:phosphatidylinositol 3-kinase complex"/>
    <property type="evidence" value="ECO:0007669"/>
    <property type="project" value="TreeGrafter"/>
</dbReference>
<keyword evidence="4 5" id="KW-0727">SH2 domain</keyword>
<feature type="domain" description="SH2" evidence="7">
    <location>
        <begin position="286"/>
        <end position="393"/>
    </location>
</feature>
<accession>A0A3R7M3K2</accession>
<evidence type="ECO:0000313" key="10">
    <source>
        <dbReference type="Proteomes" id="UP000283509"/>
    </source>
</evidence>
<dbReference type="OrthoDB" id="10063348at2759"/>
<dbReference type="PANTHER" id="PTHR10155">
    <property type="entry name" value="PHOSPHATIDYLINOSITOL 3-KINASE REGULATORY SUBUNIT"/>
    <property type="match status" value="1"/>
</dbReference>
<dbReference type="AlphaFoldDB" id="A0A3R7M3K2"/>
<evidence type="ECO:0000256" key="4">
    <source>
        <dbReference type="ARBA" id="ARBA00022999"/>
    </source>
</evidence>
<dbReference type="SMART" id="SM00252">
    <property type="entry name" value="SH2"/>
    <property type="match status" value="1"/>
</dbReference>
<gene>
    <name evidence="9" type="ORF">C7M84_010747</name>
</gene>
<feature type="domain" description="SOCS box" evidence="8">
    <location>
        <begin position="388"/>
        <end position="434"/>
    </location>
</feature>
<dbReference type="Gene3D" id="3.30.505.10">
    <property type="entry name" value="SH2 domain"/>
    <property type="match status" value="1"/>
</dbReference>
<dbReference type="EMBL" id="QCYY01002367">
    <property type="protein sequence ID" value="ROT70943.1"/>
    <property type="molecule type" value="Genomic_DNA"/>
</dbReference>
<keyword evidence="2" id="KW-0734">Signal transduction inhibitor</keyword>
<dbReference type="PROSITE" id="PS50225">
    <property type="entry name" value="SOCS"/>
    <property type="match status" value="1"/>
</dbReference>
<reference evidence="9 10" key="1">
    <citation type="submission" date="2018-04" db="EMBL/GenBank/DDBJ databases">
        <authorList>
            <person name="Zhang X."/>
            <person name="Yuan J."/>
            <person name="Li F."/>
            <person name="Xiang J."/>
        </authorList>
    </citation>
    <scope>NUCLEOTIDE SEQUENCE [LARGE SCALE GENOMIC DNA]</scope>
    <source>
        <tissue evidence="9">Muscle</tissue>
    </source>
</reference>
<dbReference type="Proteomes" id="UP000283509">
    <property type="component" value="Unassembled WGS sequence"/>
</dbReference>
<keyword evidence="10" id="KW-1185">Reference proteome</keyword>
<evidence type="ECO:0000256" key="6">
    <source>
        <dbReference type="SAM" id="MobiDB-lite"/>
    </source>
</evidence>
<dbReference type="InterPro" id="IPR036036">
    <property type="entry name" value="SOCS_box-like_dom_sf"/>
</dbReference>
<dbReference type="STRING" id="6689.A0A3R7M3K2"/>
<dbReference type="GO" id="GO:0046854">
    <property type="term" value="P:phosphatidylinositol phosphate biosynthetic process"/>
    <property type="evidence" value="ECO:0007669"/>
    <property type="project" value="TreeGrafter"/>
</dbReference>
<evidence type="ECO:0000259" key="8">
    <source>
        <dbReference type="PROSITE" id="PS50225"/>
    </source>
</evidence>
<name>A0A3R7M3K2_PENVA</name>
<dbReference type="PANTHER" id="PTHR10155:SF16">
    <property type="entry name" value="SUPPRESSOR OF CYTOKINE SIGNALING 2"/>
    <property type="match status" value="1"/>
</dbReference>
<dbReference type="SMR" id="A0A3R7M3K2"/>
<evidence type="ECO:0000313" key="9">
    <source>
        <dbReference type="EMBL" id="ROT70943.1"/>
    </source>
</evidence>
<dbReference type="GO" id="GO:0009968">
    <property type="term" value="P:negative regulation of signal transduction"/>
    <property type="evidence" value="ECO:0007669"/>
    <property type="project" value="UniProtKB-KW"/>
</dbReference>
<sequence>MRGGLSPRRATVERLTSKLPPKCPHSLDLTFPVKVCSNMLVCPGCQVGLSAAVTTLQPSVQATTMPLLHHTTLSAQQPLSPAVQQSPALPAMQSTTLPVPQLAPLPTLPTTAHSRQGPACPSPMGAAPCLTSAGHCLPNAHFIPGVQAPYVCGRMFQVPNVSGLAPCLSLPHNACHVLCCLTCPHACPSLRTCAAAHKFSSCLASEVRNSLHTSGGGLVDGEKDRSVSPDTKINYPVSLNPFKVAEPVTPTRQCPAPPGACESAWTAAGDSRVLLKTRHDLEESGWYYGPLSWQQAATLLKDTPVGTFLVRDSASPQCLYSLSVQTANGPTSVRIHYSCGKFRLDCTGHSQKHMPEFSGVVELAQHYIHANSSQVWVDHEGKTFSPINIRQPLRRKAPSLQHLCRLSLNASVSKEAKKALPVALQGYLDSYPHTC</sequence>
<dbReference type="GO" id="GO:0046935">
    <property type="term" value="F:1-phosphatidylinositol-3-kinase regulator activity"/>
    <property type="evidence" value="ECO:0007669"/>
    <property type="project" value="TreeGrafter"/>
</dbReference>
<evidence type="ECO:0000259" key="7">
    <source>
        <dbReference type="PROSITE" id="PS50001"/>
    </source>
</evidence>
<evidence type="ECO:0000256" key="3">
    <source>
        <dbReference type="ARBA" id="ARBA00022786"/>
    </source>
</evidence>